<keyword evidence="1" id="KW-0812">Transmembrane</keyword>
<keyword evidence="1" id="KW-1133">Transmembrane helix</keyword>
<keyword evidence="1" id="KW-0472">Membrane</keyword>
<gene>
    <name evidence="2" type="ORF">C1645_739135</name>
</gene>
<evidence type="ECO:0000313" key="3">
    <source>
        <dbReference type="Proteomes" id="UP000265703"/>
    </source>
</evidence>
<dbReference type="Proteomes" id="UP000265703">
    <property type="component" value="Unassembled WGS sequence"/>
</dbReference>
<keyword evidence="3" id="KW-1185">Reference proteome</keyword>
<evidence type="ECO:0000256" key="1">
    <source>
        <dbReference type="SAM" id="Phobius"/>
    </source>
</evidence>
<dbReference type="AlphaFoldDB" id="A0A397SSV2"/>
<dbReference type="EMBL" id="QKYT01000247">
    <property type="protein sequence ID" value="RIA88792.1"/>
    <property type="molecule type" value="Genomic_DNA"/>
</dbReference>
<sequence>MSETLKMLDMNRNCPVLDVQYPSPNFLCFQFDTEIRNSSLGFQINSLSVRTLGIRKRIRIFSILIWKSDKFQSYNFETFFLEHSALKIQNQKRNKHSNQSFFFFVVYFCELELEMLFIISIFIGVYQN</sequence>
<organism evidence="2 3">
    <name type="scientific">Glomus cerebriforme</name>
    <dbReference type="NCBI Taxonomy" id="658196"/>
    <lineage>
        <taxon>Eukaryota</taxon>
        <taxon>Fungi</taxon>
        <taxon>Fungi incertae sedis</taxon>
        <taxon>Mucoromycota</taxon>
        <taxon>Glomeromycotina</taxon>
        <taxon>Glomeromycetes</taxon>
        <taxon>Glomerales</taxon>
        <taxon>Glomeraceae</taxon>
        <taxon>Glomus</taxon>
    </lineage>
</organism>
<accession>A0A397SSV2</accession>
<name>A0A397SSV2_9GLOM</name>
<evidence type="ECO:0000313" key="2">
    <source>
        <dbReference type="EMBL" id="RIA88792.1"/>
    </source>
</evidence>
<protein>
    <submittedName>
        <fullName evidence="2">Uncharacterized protein</fullName>
    </submittedName>
</protein>
<feature type="transmembrane region" description="Helical" evidence="1">
    <location>
        <begin position="101"/>
        <end position="126"/>
    </location>
</feature>
<reference evidence="2 3" key="1">
    <citation type="submission" date="2018-06" db="EMBL/GenBank/DDBJ databases">
        <title>Comparative genomics reveals the genomic features of Rhizophagus irregularis, R. cerebriforme, R. diaphanum and Gigaspora rosea, and their symbiotic lifestyle signature.</title>
        <authorList>
            <person name="Morin E."/>
            <person name="San Clemente H."/>
            <person name="Chen E.C.H."/>
            <person name="De La Providencia I."/>
            <person name="Hainaut M."/>
            <person name="Kuo A."/>
            <person name="Kohler A."/>
            <person name="Murat C."/>
            <person name="Tang N."/>
            <person name="Roy S."/>
            <person name="Loubradou J."/>
            <person name="Henrissat B."/>
            <person name="Grigoriev I.V."/>
            <person name="Corradi N."/>
            <person name="Roux C."/>
            <person name="Martin F.M."/>
        </authorList>
    </citation>
    <scope>NUCLEOTIDE SEQUENCE [LARGE SCALE GENOMIC DNA]</scope>
    <source>
        <strain evidence="2 3">DAOM 227022</strain>
    </source>
</reference>
<proteinExistence type="predicted"/>
<comment type="caution">
    <text evidence="2">The sequence shown here is derived from an EMBL/GenBank/DDBJ whole genome shotgun (WGS) entry which is preliminary data.</text>
</comment>